<sequence length="139" mass="16258">KRNGCDFFKPWFKKHKMRMLACRNNHHDIMYSVRSGSKKFKVTDLGLIVAKKRKYGKTWLTKRVNRSWQHIGKLCYVLRAAMDTPEHQEVRRAKAYVTWSDARRNHYSGMTRGQILVLLGAEVSMAIYVARVISLQGDD</sequence>
<reference evidence="2 3" key="1">
    <citation type="journal article" date="2021" name="BMC Genomics">
        <title>Datura genome reveals duplications of psychoactive alkaloid biosynthetic genes and high mutation rate following tissue culture.</title>
        <authorList>
            <person name="Rajewski A."/>
            <person name="Carter-House D."/>
            <person name="Stajich J."/>
            <person name="Litt A."/>
        </authorList>
    </citation>
    <scope>NUCLEOTIDE SEQUENCE [LARGE SCALE GENOMIC DNA]</scope>
    <source>
        <strain evidence="2">AR-01</strain>
    </source>
</reference>
<accession>A0ABS8WN87</accession>
<organism evidence="2 3">
    <name type="scientific">Datura stramonium</name>
    <name type="common">Jimsonweed</name>
    <name type="synonym">Common thornapple</name>
    <dbReference type="NCBI Taxonomy" id="4076"/>
    <lineage>
        <taxon>Eukaryota</taxon>
        <taxon>Viridiplantae</taxon>
        <taxon>Streptophyta</taxon>
        <taxon>Embryophyta</taxon>
        <taxon>Tracheophyta</taxon>
        <taxon>Spermatophyta</taxon>
        <taxon>Magnoliopsida</taxon>
        <taxon>eudicotyledons</taxon>
        <taxon>Gunneridae</taxon>
        <taxon>Pentapetalae</taxon>
        <taxon>asterids</taxon>
        <taxon>lamiids</taxon>
        <taxon>Solanales</taxon>
        <taxon>Solanaceae</taxon>
        <taxon>Solanoideae</taxon>
        <taxon>Datureae</taxon>
        <taxon>Datura</taxon>
    </lineage>
</organism>
<feature type="transmembrane region" description="Helical" evidence="1">
    <location>
        <begin position="113"/>
        <end position="133"/>
    </location>
</feature>
<keyword evidence="1" id="KW-0812">Transmembrane</keyword>
<gene>
    <name evidence="2" type="ORF">HAX54_048599</name>
</gene>
<evidence type="ECO:0000313" key="3">
    <source>
        <dbReference type="Proteomes" id="UP000823775"/>
    </source>
</evidence>
<feature type="non-terminal residue" evidence="2">
    <location>
        <position position="1"/>
    </location>
</feature>
<keyword evidence="1" id="KW-1133">Transmembrane helix</keyword>
<keyword evidence="1" id="KW-0472">Membrane</keyword>
<proteinExistence type="predicted"/>
<dbReference type="EMBL" id="JACEIK010008044">
    <property type="protein sequence ID" value="MCE3050960.1"/>
    <property type="molecule type" value="Genomic_DNA"/>
</dbReference>
<comment type="caution">
    <text evidence="2">The sequence shown here is derived from an EMBL/GenBank/DDBJ whole genome shotgun (WGS) entry which is preliminary data.</text>
</comment>
<dbReference type="Proteomes" id="UP000823775">
    <property type="component" value="Unassembled WGS sequence"/>
</dbReference>
<keyword evidence="3" id="KW-1185">Reference proteome</keyword>
<name>A0ABS8WN87_DATST</name>
<protein>
    <recommendedName>
        <fullName evidence="4">Polyprotein</fullName>
    </recommendedName>
</protein>
<evidence type="ECO:0000313" key="2">
    <source>
        <dbReference type="EMBL" id="MCE3050960.1"/>
    </source>
</evidence>
<evidence type="ECO:0000256" key="1">
    <source>
        <dbReference type="SAM" id="Phobius"/>
    </source>
</evidence>
<evidence type="ECO:0008006" key="4">
    <source>
        <dbReference type="Google" id="ProtNLM"/>
    </source>
</evidence>